<name>A0A176Z059_9BRAD</name>
<reference evidence="1 2" key="1">
    <citation type="submission" date="2016-03" db="EMBL/GenBank/DDBJ databases">
        <title>Draft Genome Sequence of the Strain BR 10245 (Bradyrhizobium sp.) isolated from nodules of Centrolobium paraense.</title>
        <authorList>
            <person name="Simoes-Araujo J.L.Sr."/>
            <person name="Barauna A.C."/>
            <person name="Silva K."/>
            <person name="Zilli J.E."/>
        </authorList>
    </citation>
    <scope>NUCLEOTIDE SEQUENCE [LARGE SCALE GENOMIC DNA]</scope>
    <source>
        <strain evidence="1 2">BR 10245</strain>
    </source>
</reference>
<evidence type="ECO:0000313" key="2">
    <source>
        <dbReference type="Proteomes" id="UP000076959"/>
    </source>
</evidence>
<proteinExistence type="predicted"/>
<comment type="caution">
    <text evidence="1">The sequence shown here is derived from an EMBL/GenBank/DDBJ whole genome shotgun (WGS) entry which is preliminary data.</text>
</comment>
<gene>
    <name evidence="1" type="ORF">AYJ54_06145</name>
</gene>
<dbReference type="Proteomes" id="UP000076959">
    <property type="component" value="Unassembled WGS sequence"/>
</dbReference>
<sequence length="65" mass="7055">MLSRVAVVERKPGAHWSPPAANIVADDPQRLVRHWRATVIGRMSAFGVLSGAKRTGRPPKPSSAR</sequence>
<evidence type="ECO:0000313" key="1">
    <source>
        <dbReference type="EMBL" id="OAF12407.1"/>
    </source>
</evidence>
<accession>A0A176Z059</accession>
<dbReference type="AlphaFoldDB" id="A0A176Z059"/>
<organism evidence="1 2">
    <name type="scientific">Bradyrhizobium centrolobii</name>
    <dbReference type="NCBI Taxonomy" id="1505087"/>
    <lineage>
        <taxon>Bacteria</taxon>
        <taxon>Pseudomonadati</taxon>
        <taxon>Pseudomonadota</taxon>
        <taxon>Alphaproteobacteria</taxon>
        <taxon>Hyphomicrobiales</taxon>
        <taxon>Nitrobacteraceae</taxon>
        <taxon>Bradyrhizobium</taxon>
    </lineage>
</organism>
<protein>
    <submittedName>
        <fullName evidence="1">Uncharacterized protein</fullName>
    </submittedName>
</protein>
<keyword evidence="2" id="KW-1185">Reference proteome</keyword>
<dbReference type="EMBL" id="LUUB01000040">
    <property type="protein sequence ID" value="OAF12407.1"/>
    <property type="molecule type" value="Genomic_DNA"/>
</dbReference>